<dbReference type="KEGG" id="yrh:AABB31_18570"/>
<reference evidence="2" key="1">
    <citation type="submission" date="2024-08" db="EMBL/GenBank/DDBJ databases">
        <title>Phylogenomic analyses of a clade within the roseobacter group suggest taxonomic reassignments of species of the genera Aestuariivita, Citreicella, Loktanella, Nautella, Pelagibaca, Ruegeria, Thalassobius, Thiobacimonas and Tropicibacter, and the proposal o.</title>
        <authorList>
            <person name="Jeon C.O."/>
        </authorList>
    </citation>
    <scope>NUCLEOTIDE SEQUENCE</scope>
    <source>
        <strain evidence="2">SS1-5</strain>
    </source>
</reference>
<dbReference type="Pfam" id="PF08448">
    <property type="entry name" value="PAS_4"/>
    <property type="match status" value="1"/>
</dbReference>
<name>A0AAN0MJV9_9RHOB</name>
<keyword evidence="3" id="KW-1185">Reference proteome</keyword>
<dbReference type="InterPro" id="IPR035965">
    <property type="entry name" value="PAS-like_dom_sf"/>
</dbReference>
<dbReference type="SUPFAM" id="SSF55785">
    <property type="entry name" value="PYP-like sensor domain (PAS domain)"/>
    <property type="match status" value="1"/>
</dbReference>
<dbReference type="CDD" id="cd00130">
    <property type="entry name" value="PAS"/>
    <property type="match status" value="1"/>
</dbReference>
<dbReference type="NCBIfam" id="TIGR00229">
    <property type="entry name" value="sensory_box"/>
    <property type="match status" value="1"/>
</dbReference>
<dbReference type="PROSITE" id="PS50113">
    <property type="entry name" value="PAC"/>
    <property type="match status" value="1"/>
</dbReference>
<dbReference type="InterPro" id="IPR000014">
    <property type="entry name" value="PAS"/>
</dbReference>
<dbReference type="InterPro" id="IPR013656">
    <property type="entry name" value="PAS_4"/>
</dbReference>
<sequence>MTLDGFTNPDVNSAKALRLADLRNAPDSVVLLNTSGRISFLGGEGLPTLQIDDLSQVVGRQWWDFWPEDQRVQLKKRFEDALAGHPQEFRLRVAVTSGDLRDLELSVSPVPGFDGKNSSILVISRDITQDD</sequence>
<dbReference type="AlphaFoldDB" id="A0AAN0MJV9"/>
<proteinExistence type="predicted"/>
<feature type="domain" description="PAC" evidence="1">
    <location>
        <begin position="85"/>
        <end position="131"/>
    </location>
</feature>
<organism evidence="2 3">
    <name type="scientific">Yoonia rhodophyticola</name>
    <dbReference type="NCBI Taxonomy" id="3137370"/>
    <lineage>
        <taxon>Bacteria</taxon>
        <taxon>Pseudomonadati</taxon>
        <taxon>Pseudomonadota</taxon>
        <taxon>Alphaproteobacteria</taxon>
        <taxon>Rhodobacterales</taxon>
        <taxon>Paracoccaceae</taxon>
        <taxon>Yoonia</taxon>
    </lineage>
</organism>
<dbReference type="RefSeq" id="WP_342076281.1">
    <property type="nucleotide sequence ID" value="NZ_CP151767.2"/>
</dbReference>
<gene>
    <name evidence="2" type="ORF">AABB31_18570</name>
</gene>
<protein>
    <submittedName>
        <fullName evidence="2">PAS domain-containing protein</fullName>
    </submittedName>
</protein>
<accession>A0AAN0MJV9</accession>
<dbReference type="Gene3D" id="3.30.450.20">
    <property type="entry name" value="PAS domain"/>
    <property type="match status" value="1"/>
</dbReference>
<evidence type="ECO:0000313" key="3">
    <source>
        <dbReference type="Proteomes" id="UP001470809"/>
    </source>
</evidence>
<dbReference type="EMBL" id="CP151767">
    <property type="protein sequence ID" value="WZU66963.1"/>
    <property type="molecule type" value="Genomic_DNA"/>
</dbReference>
<evidence type="ECO:0000259" key="1">
    <source>
        <dbReference type="PROSITE" id="PS50113"/>
    </source>
</evidence>
<evidence type="ECO:0000313" key="2">
    <source>
        <dbReference type="EMBL" id="WZU66963.1"/>
    </source>
</evidence>
<dbReference type="InterPro" id="IPR000700">
    <property type="entry name" value="PAS-assoc_C"/>
</dbReference>
<dbReference type="Proteomes" id="UP001470809">
    <property type="component" value="Chromosome"/>
</dbReference>